<accession>A0AAE0J1D5</accession>
<comment type="caution">
    <text evidence="2">The sequence shown here is derived from an EMBL/GenBank/DDBJ whole genome shotgun (WGS) entry which is preliminary data.</text>
</comment>
<dbReference type="GeneID" id="87868026"/>
<gene>
    <name evidence="2" type="ORF">B0H65DRAFT_583189</name>
</gene>
<dbReference type="RefSeq" id="XP_062677056.1">
    <property type="nucleotide sequence ID" value="XM_062830872.1"/>
</dbReference>
<dbReference type="Proteomes" id="UP001278500">
    <property type="component" value="Unassembled WGS sequence"/>
</dbReference>
<evidence type="ECO:0000313" key="2">
    <source>
        <dbReference type="EMBL" id="KAK3334890.1"/>
    </source>
</evidence>
<dbReference type="AlphaFoldDB" id="A0AAE0J1D5"/>
<reference evidence="2" key="2">
    <citation type="submission" date="2023-06" db="EMBL/GenBank/DDBJ databases">
        <authorList>
            <consortium name="Lawrence Berkeley National Laboratory"/>
            <person name="Haridas S."/>
            <person name="Hensen N."/>
            <person name="Bonometti L."/>
            <person name="Westerberg I."/>
            <person name="Brannstrom I.O."/>
            <person name="Guillou S."/>
            <person name="Cros-Aarteil S."/>
            <person name="Calhoun S."/>
            <person name="Kuo A."/>
            <person name="Mondo S."/>
            <person name="Pangilinan J."/>
            <person name="Riley R."/>
            <person name="Labutti K."/>
            <person name="Andreopoulos B."/>
            <person name="Lipzen A."/>
            <person name="Chen C."/>
            <person name="Yanf M."/>
            <person name="Daum C."/>
            <person name="Ng V."/>
            <person name="Clum A."/>
            <person name="Steindorff A."/>
            <person name="Ohm R."/>
            <person name="Martin F."/>
            <person name="Silar P."/>
            <person name="Natvig D."/>
            <person name="Lalanne C."/>
            <person name="Gautier V."/>
            <person name="Ament-Velasquez S.L."/>
            <person name="Kruys A."/>
            <person name="Hutchinson M.I."/>
            <person name="Powell A.J."/>
            <person name="Barry K."/>
            <person name="Miller A.N."/>
            <person name="Grigoriev I.V."/>
            <person name="Debuchy R."/>
            <person name="Gladieux P."/>
            <person name="Thoren M.H."/>
            <person name="Johannesson H."/>
        </authorList>
    </citation>
    <scope>NUCLEOTIDE SEQUENCE</scope>
    <source>
        <strain evidence="2">CBS 560.94</strain>
    </source>
</reference>
<feature type="region of interest" description="Disordered" evidence="1">
    <location>
        <begin position="183"/>
        <end position="224"/>
    </location>
</feature>
<evidence type="ECO:0000313" key="3">
    <source>
        <dbReference type="Proteomes" id="UP001278500"/>
    </source>
</evidence>
<keyword evidence="3" id="KW-1185">Reference proteome</keyword>
<reference evidence="2" key="1">
    <citation type="journal article" date="2023" name="Mol. Phylogenet. Evol.">
        <title>Genome-scale phylogeny and comparative genomics of the fungal order Sordariales.</title>
        <authorList>
            <person name="Hensen N."/>
            <person name="Bonometti L."/>
            <person name="Westerberg I."/>
            <person name="Brannstrom I.O."/>
            <person name="Guillou S."/>
            <person name="Cros-Aarteil S."/>
            <person name="Calhoun S."/>
            <person name="Haridas S."/>
            <person name="Kuo A."/>
            <person name="Mondo S."/>
            <person name="Pangilinan J."/>
            <person name="Riley R."/>
            <person name="LaButti K."/>
            <person name="Andreopoulos B."/>
            <person name="Lipzen A."/>
            <person name="Chen C."/>
            <person name="Yan M."/>
            <person name="Daum C."/>
            <person name="Ng V."/>
            <person name="Clum A."/>
            <person name="Steindorff A."/>
            <person name="Ohm R.A."/>
            <person name="Martin F."/>
            <person name="Silar P."/>
            <person name="Natvig D.O."/>
            <person name="Lalanne C."/>
            <person name="Gautier V."/>
            <person name="Ament-Velasquez S.L."/>
            <person name="Kruys A."/>
            <person name="Hutchinson M.I."/>
            <person name="Powell A.J."/>
            <person name="Barry K."/>
            <person name="Miller A.N."/>
            <person name="Grigoriev I.V."/>
            <person name="Debuchy R."/>
            <person name="Gladieux P."/>
            <person name="Hiltunen Thoren M."/>
            <person name="Johannesson H."/>
        </authorList>
    </citation>
    <scope>NUCLEOTIDE SEQUENCE</scope>
    <source>
        <strain evidence="2">CBS 560.94</strain>
    </source>
</reference>
<organism evidence="2 3">
    <name type="scientific">Neurospora tetraspora</name>
    <dbReference type="NCBI Taxonomy" id="94610"/>
    <lineage>
        <taxon>Eukaryota</taxon>
        <taxon>Fungi</taxon>
        <taxon>Dikarya</taxon>
        <taxon>Ascomycota</taxon>
        <taxon>Pezizomycotina</taxon>
        <taxon>Sordariomycetes</taxon>
        <taxon>Sordariomycetidae</taxon>
        <taxon>Sordariales</taxon>
        <taxon>Sordariaceae</taxon>
        <taxon>Neurospora</taxon>
    </lineage>
</organism>
<feature type="compositionally biased region" description="Pro residues" evidence="1">
    <location>
        <begin position="192"/>
        <end position="207"/>
    </location>
</feature>
<proteinExistence type="predicted"/>
<feature type="compositionally biased region" description="Polar residues" evidence="1">
    <location>
        <begin position="214"/>
        <end position="224"/>
    </location>
</feature>
<dbReference type="EMBL" id="JAUEPP010000009">
    <property type="protein sequence ID" value="KAK3334890.1"/>
    <property type="molecule type" value="Genomic_DNA"/>
</dbReference>
<protein>
    <submittedName>
        <fullName evidence="2">Uncharacterized protein</fullName>
    </submittedName>
</protein>
<name>A0AAE0J1D5_9PEZI</name>
<evidence type="ECO:0000256" key="1">
    <source>
        <dbReference type="SAM" id="MobiDB-lite"/>
    </source>
</evidence>
<sequence length="224" mass="25183">MSQFTTGDVAFLLEWHQFNKGGKAMLQRLNPTHYMEGPCGHPVIILNKTATYALVTTVSAHGAGPWDGWRAPWTSGRHYAREADHFRSFAGTQRSNSHRAFLRLSKGAWPKPKGSWVHVENVLLVPLFALGIFTKPKCWERSGTILHVDQTSMHDLMMHIQVANPQWFELLGRLDILAGNKPKAIQTKQHPPHPAAPRPAAPRPAAPRPDESESGWTTVKNRRR</sequence>